<dbReference type="Pfam" id="PF03626">
    <property type="entry name" value="COX4_pro"/>
    <property type="match status" value="1"/>
</dbReference>
<comment type="function">
    <text evidence="12">Cytochrome bo(3) ubiquinol terminal oxidase is the component of the aerobic respiratory chain of E.coli that predominates when cells are grown at high aeration. Has proton pump activity across the membrane in addition to electron transfer, pumping 2 protons/electron.</text>
</comment>
<feature type="transmembrane region" description="Helical" evidence="18">
    <location>
        <begin position="30"/>
        <end position="50"/>
    </location>
</feature>
<dbReference type="InterPro" id="IPR050968">
    <property type="entry name" value="Cytochrome_c_oxidase_bac_sub4"/>
</dbReference>
<keyword evidence="6" id="KW-1003">Cell membrane</keyword>
<dbReference type="AlphaFoldDB" id="A0A0K6HNK7"/>
<protein>
    <recommendedName>
        <fullName evidence="4">Cytochrome bo(3) ubiquinol oxidase subunit 4</fullName>
    </recommendedName>
    <alternativeName>
        <fullName evidence="16">Cytochrome o ubiquinol oxidase subunit 4</fullName>
    </alternativeName>
    <alternativeName>
        <fullName evidence="13">Oxidase bo(3) subunit 4</fullName>
    </alternativeName>
    <alternativeName>
        <fullName evidence="14">Ubiquinol oxidase polypeptide IV</fullName>
    </alternativeName>
    <alternativeName>
        <fullName evidence="15">Ubiquinol oxidase subunit 4</fullName>
    </alternativeName>
</protein>
<keyword evidence="5" id="KW-0813">Transport</keyword>
<evidence type="ECO:0000256" key="12">
    <source>
        <dbReference type="ARBA" id="ARBA00025694"/>
    </source>
</evidence>
<dbReference type="GO" id="GO:0015078">
    <property type="term" value="F:proton transmembrane transporter activity"/>
    <property type="evidence" value="ECO:0007669"/>
    <property type="project" value="TreeGrafter"/>
</dbReference>
<dbReference type="GO" id="GO:0019646">
    <property type="term" value="P:aerobic electron transport chain"/>
    <property type="evidence" value="ECO:0007669"/>
    <property type="project" value="TreeGrafter"/>
</dbReference>
<evidence type="ECO:0000256" key="9">
    <source>
        <dbReference type="ARBA" id="ARBA00022989"/>
    </source>
</evidence>
<organism evidence="19 20">
    <name type="scientific">Pannonibacter indicus</name>
    <dbReference type="NCBI Taxonomy" id="466044"/>
    <lineage>
        <taxon>Bacteria</taxon>
        <taxon>Pseudomonadati</taxon>
        <taxon>Pseudomonadota</taxon>
        <taxon>Alphaproteobacteria</taxon>
        <taxon>Hyphomicrobiales</taxon>
        <taxon>Stappiaceae</taxon>
        <taxon>Pannonibacter</taxon>
    </lineage>
</organism>
<dbReference type="NCBIfam" id="NF007878">
    <property type="entry name" value="PRK10582.1"/>
    <property type="match status" value="1"/>
</dbReference>
<evidence type="ECO:0000256" key="16">
    <source>
        <dbReference type="ARBA" id="ARBA00032185"/>
    </source>
</evidence>
<accession>A0A0K6HNK7</accession>
<evidence type="ECO:0000256" key="11">
    <source>
        <dbReference type="ARBA" id="ARBA00023136"/>
    </source>
</evidence>
<dbReference type="GO" id="GO:0005886">
    <property type="term" value="C:plasma membrane"/>
    <property type="evidence" value="ECO:0007669"/>
    <property type="project" value="UniProtKB-SubCell"/>
</dbReference>
<dbReference type="InterPro" id="IPR014210">
    <property type="entry name" value="Cyt_o_ubiqinol_oxidase_su4"/>
</dbReference>
<proteinExistence type="inferred from homology"/>
<gene>
    <name evidence="19" type="ORF">Ga0061067_10218</name>
</gene>
<dbReference type="RefSeq" id="WP_055454354.1">
    <property type="nucleotide sequence ID" value="NZ_CYHE01000002.1"/>
</dbReference>
<dbReference type="OrthoDB" id="2375888at2"/>
<evidence type="ECO:0000256" key="8">
    <source>
        <dbReference type="ARBA" id="ARBA00022982"/>
    </source>
</evidence>
<feature type="region of interest" description="Disordered" evidence="17">
    <location>
        <begin position="1"/>
        <end position="20"/>
    </location>
</feature>
<dbReference type="NCBIfam" id="TIGR02847">
    <property type="entry name" value="CyoD"/>
    <property type="match status" value="1"/>
</dbReference>
<dbReference type="EMBL" id="CYHE01000002">
    <property type="protein sequence ID" value="CUA92602.1"/>
    <property type="molecule type" value="Genomic_DNA"/>
</dbReference>
<dbReference type="PANTHER" id="PTHR36835:SF1">
    <property type="entry name" value="CYTOCHROME BO(3) UBIQUINOL OXIDASE SUBUNIT 4"/>
    <property type="match status" value="1"/>
</dbReference>
<feature type="transmembrane region" description="Helical" evidence="18">
    <location>
        <begin position="57"/>
        <end position="79"/>
    </location>
</feature>
<feature type="compositionally biased region" description="Basic residues" evidence="17">
    <location>
        <begin position="1"/>
        <end position="14"/>
    </location>
</feature>
<name>A0A0K6HNK7_9HYPH</name>
<evidence type="ECO:0000313" key="19">
    <source>
        <dbReference type="EMBL" id="CUA92602.1"/>
    </source>
</evidence>
<evidence type="ECO:0000256" key="5">
    <source>
        <dbReference type="ARBA" id="ARBA00022448"/>
    </source>
</evidence>
<keyword evidence="8" id="KW-0249">Electron transport</keyword>
<evidence type="ECO:0000256" key="3">
    <source>
        <dbReference type="ARBA" id="ARBA00011700"/>
    </source>
</evidence>
<evidence type="ECO:0000256" key="15">
    <source>
        <dbReference type="ARBA" id="ARBA00031887"/>
    </source>
</evidence>
<evidence type="ECO:0000256" key="10">
    <source>
        <dbReference type="ARBA" id="ARBA00023002"/>
    </source>
</evidence>
<keyword evidence="7 18" id="KW-0812">Transmembrane</keyword>
<evidence type="ECO:0000256" key="14">
    <source>
        <dbReference type="ARBA" id="ARBA00030211"/>
    </source>
</evidence>
<dbReference type="GO" id="GO:0009486">
    <property type="term" value="F:cytochrome bo3 ubiquinol oxidase activity"/>
    <property type="evidence" value="ECO:0007669"/>
    <property type="project" value="InterPro"/>
</dbReference>
<evidence type="ECO:0000256" key="7">
    <source>
        <dbReference type="ARBA" id="ARBA00022692"/>
    </source>
</evidence>
<dbReference type="InterPro" id="IPR005171">
    <property type="entry name" value="Cyt_c_oxidase_su4_prok"/>
</dbReference>
<evidence type="ECO:0000256" key="13">
    <source>
        <dbReference type="ARBA" id="ARBA00030071"/>
    </source>
</evidence>
<sequence>MSAHSIKPHSHHGGHGHDNTGHDHGSYKSYLTGFILSVILTAIPFAIVMTGGFESRAVTAVIVIGFAVVQILVHMVYFLHMNSRSDEGWTMLSMIFTVIVVVIMLAGSLWVMYNLNTNMMPQMDHNQMQGFGS</sequence>
<feature type="transmembrane region" description="Helical" evidence="18">
    <location>
        <begin position="91"/>
        <end position="113"/>
    </location>
</feature>
<evidence type="ECO:0000256" key="17">
    <source>
        <dbReference type="SAM" id="MobiDB-lite"/>
    </source>
</evidence>
<evidence type="ECO:0000256" key="1">
    <source>
        <dbReference type="ARBA" id="ARBA00004651"/>
    </source>
</evidence>
<evidence type="ECO:0000256" key="6">
    <source>
        <dbReference type="ARBA" id="ARBA00022475"/>
    </source>
</evidence>
<keyword evidence="9 18" id="KW-1133">Transmembrane helix</keyword>
<keyword evidence="20" id="KW-1185">Reference proteome</keyword>
<dbReference type="PANTHER" id="PTHR36835">
    <property type="entry name" value="CYTOCHROME BO(3) UBIQUINOL OXIDASE SUBUNIT 4"/>
    <property type="match status" value="1"/>
</dbReference>
<dbReference type="GO" id="GO:0015990">
    <property type="term" value="P:electron transport coupled proton transport"/>
    <property type="evidence" value="ECO:0007669"/>
    <property type="project" value="InterPro"/>
</dbReference>
<comment type="subunit">
    <text evidence="3">Heterooctamer of two A chains, two B chains, two C chains and two D chains.</text>
</comment>
<evidence type="ECO:0000313" key="20">
    <source>
        <dbReference type="Proteomes" id="UP000183900"/>
    </source>
</evidence>
<evidence type="ECO:0000256" key="2">
    <source>
        <dbReference type="ARBA" id="ARBA00008079"/>
    </source>
</evidence>
<keyword evidence="11 18" id="KW-0472">Membrane</keyword>
<keyword evidence="10" id="KW-0560">Oxidoreductase</keyword>
<evidence type="ECO:0000256" key="18">
    <source>
        <dbReference type="SAM" id="Phobius"/>
    </source>
</evidence>
<comment type="similarity">
    <text evidence="2">Belongs to the cytochrome c oxidase bacterial subunit 4 family.</text>
</comment>
<reference evidence="20" key="1">
    <citation type="submission" date="2015-08" db="EMBL/GenBank/DDBJ databases">
        <authorList>
            <person name="Varghese N."/>
        </authorList>
    </citation>
    <scope>NUCLEOTIDE SEQUENCE [LARGE SCALE GENOMIC DNA]</scope>
    <source>
        <strain evidence="20">DSM 23407</strain>
    </source>
</reference>
<dbReference type="Proteomes" id="UP000183900">
    <property type="component" value="Unassembled WGS sequence"/>
</dbReference>
<evidence type="ECO:0000256" key="4">
    <source>
        <dbReference type="ARBA" id="ARBA00014689"/>
    </source>
</evidence>
<dbReference type="GO" id="GO:0009319">
    <property type="term" value="C:cytochrome o ubiquinol oxidase complex"/>
    <property type="evidence" value="ECO:0007669"/>
    <property type="project" value="TreeGrafter"/>
</dbReference>
<comment type="subcellular location">
    <subcellularLocation>
        <location evidence="1">Cell membrane</location>
        <topology evidence="1">Multi-pass membrane protein</topology>
    </subcellularLocation>
</comment>